<reference evidence="1 2" key="1">
    <citation type="journal article" date="2022" name="Genome Biol. Evol.">
        <title>The Spruce Budworm Genome: Reconstructing the Evolutionary History of Antifreeze Proteins.</title>
        <authorList>
            <person name="Beliveau C."/>
            <person name="Gagne P."/>
            <person name="Picq S."/>
            <person name="Vernygora O."/>
            <person name="Keeling C.I."/>
            <person name="Pinkney K."/>
            <person name="Doucet D."/>
            <person name="Wen F."/>
            <person name="Johnston J.S."/>
            <person name="Maaroufi H."/>
            <person name="Boyle B."/>
            <person name="Laroche J."/>
            <person name="Dewar K."/>
            <person name="Juretic N."/>
            <person name="Blackburn G."/>
            <person name="Nisole A."/>
            <person name="Brunet B."/>
            <person name="Brandao M."/>
            <person name="Lumley L."/>
            <person name="Duan J."/>
            <person name="Quan G."/>
            <person name="Lucarotti C.J."/>
            <person name="Roe A.D."/>
            <person name="Sperling F.A.H."/>
            <person name="Levesque R.C."/>
            <person name="Cusson M."/>
        </authorList>
    </citation>
    <scope>NUCLEOTIDE SEQUENCE [LARGE SCALE GENOMIC DNA]</scope>
    <source>
        <strain evidence="1">Glfc:IPQL:Cfum</strain>
    </source>
</reference>
<evidence type="ECO:0000313" key="1">
    <source>
        <dbReference type="EMBL" id="KAI8424631.1"/>
    </source>
</evidence>
<gene>
    <name evidence="1" type="ORF">MSG28_003060</name>
</gene>
<dbReference type="Proteomes" id="UP001064048">
    <property type="component" value="Chromosome 4"/>
</dbReference>
<comment type="caution">
    <text evidence="1">The sequence shown here is derived from an EMBL/GenBank/DDBJ whole genome shotgun (WGS) entry which is preliminary data.</text>
</comment>
<dbReference type="EMBL" id="CM046104">
    <property type="protein sequence ID" value="KAI8424631.1"/>
    <property type="molecule type" value="Genomic_DNA"/>
</dbReference>
<accession>A0ACC0JKC1</accession>
<evidence type="ECO:0000313" key="2">
    <source>
        <dbReference type="Proteomes" id="UP001064048"/>
    </source>
</evidence>
<proteinExistence type="predicted"/>
<sequence>MYSVVYILDGLVHNSGLEVPAWSLEGLRAAATQLRLPRPRSLAWAILLNALPPPNADIVASRNTSTAGQKPPPLYATMNNSPLASTSCSLFNPLQVLLRVQPSKKVVTATRKSAKCESEHELAHNQGSNFACGLRTHRNFYNDMKAKLSMDPRTVIGDDPLSQNDESAWNQHFCDNELKALILQDVVRTFPDELYFRDKDVQDMMVLSLFYWARAHAHVGYRQGMHEVLAPLLLQLRHDTRHAPRDLSNTLKYILDEEYLEHDSYMLFSAVMKGLEKFYTTGDVVPSSCGRLPVSTVVHNPNEVVRYLDKVRDECLAPLDSDLAAHLTQCNISMELFGIRWLRLLFGREFPRAELPALWGFLFADGPLLPHIHYVIVAILIAIKPTLMSEDPGTVLSALMRPVRLPAAHAVALALHLRRPLEHPRPAPPPQDTTHEQEWSLEQRGYANAGSDSGSEGVAEGADIARSLAALGLLRAQLPPAAAALARELPAAPPRIAVPLQTILKLAALLECRNHALIDVETALEAAEGATVERIGRRAVVPVIINTKPREKPVAKAKEVPLKVFHQAECANSDLPYLDPLRLRTE</sequence>
<protein>
    <submittedName>
        <fullName evidence="1">Uncharacterized protein</fullName>
    </submittedName>
</protein>
<organism evidence="1 2">
    <name type="scientific">Choristoneura fumiferana</name>
    <name type="common">Spruce budworm moth</name>
    <name type="synonym">Archips fumiferana</name>
    <dbReference type="NCBI Taxonomy" id="7141"/>
    <lineage>
        <taxon>Eukaryota</taxon>
        <taxon>Metazoa</taxon>
        <taxon>Ecdysozoa</taxon>
        <taxon>Arthropoda</taxon>
        <taxon>Hexapoda</taxon>
        <taxon>Insecta</taxon>
        <taxon>Pterygota</taxon>
        <taxon>Neoptera</taxon>
        <taxon>Endopterygota</taxon>
        <taxon>Lepidoptera</taxon>
        <taxon>Glossata</taxon>
        <taxon>Ditrysia</taxon>
        <taxon>Tortricoidea</taxon>
        <taxon>Tortricidae</taxon>
        <taxon>Tortricinae</taxon>
        <taxon>Choristoneura</taxon>
    </lineage>
</organism>
<name>A0ACC0JKC1_CHOFU</name>
<keyword evidence="2" id="KW-1185">Reference proteome</keyword>